<evidence type="ECO:0000256" key="7">
    <source>
        <dbReference type="ARBA" id="ARBA00023015"/>
    </source>
</evidence>
<dbReference type="Pfam" id="PF00651">
    <property type="entry name" value="BTB"/>
    <property type="match status" value="1"/>
</dbReference>
<evidence type="ECO:0000259" key="14">
    <source>
        <dbReference type="PROSITE" id="PS50157"/>
    </source>
</evidence>
<feature type="region of interest" description="Disordered" evidence="12">
    <location>
        <begin position="144"/>
        <end position="168"/>
    </location>
</feature>
<dbReference type="Proteomes" id="UP001566132">
    <property type="component" value="Unassembled WGS sequence"/>
</dbReference>
<evidence type="ECO:0000256" key="10">
    <source>
        <dbReference type="ARBA" id="ARBA00023242"/>
    </source>
</evidence>
<evidence type="ECO:0000256" key="1">
    <source>
        <dbReference type="ARBA" id="ARBA00003767"/>
    </source>
</evidence>
<keyword evidence="5 11" id="KW-0863">Zinc-finger</keyword>
<dbReference type="PANTHER" id="PTHR46105:SF28">
    <property type="entry name" value="ZINC FINGER PROTEIN 37-LIKE"/>
    <property type="match status" value="1"/>
</dbReference>
<feature type="region of interest" description="Disordered" evidence="12">
    <location>
        <begin position="292"/>
        <end position="358"/>
    </location>
</feature>
<evidence type="ECO:0000313" key="16">
    <source>
        <dbReference type="Proteomes" id="UP001566132"/>
    </source>
</evidence>
<name>A0ABD1EHD3_HYPHA</name>
<evidence type="ECO:0000256" key="11">
    <source>
        <dbReference type="PROSITE-ProRule" id="PRU00042"/>
    </source>
</evidence>
<evidence type="ECO:0000256" key="4">
    <source>
        <dbReference type="ARBA" id="ARBA00022737"/>
    </source>
</evidence>
<dbReference type="PROSITE" id="PS50157">
    <property type="entry name" value="ZINC_FINGER_C2H2_2"/>
    <property type="match status" value="2"/>
</dbReference>
<dbReference type="EMBL" id="JBDJPC010000007">
    <property type="protein sequence ID" value="KAL1494112.1"/>
    <property type="molecule type" value="Genomic_DNA"/>
</dbReference>
<proteinExistence type="predicted"/>
<dbReference type="GO" id="GO:0008270">
    <property type="term" value="F:zinc ion binding"/>
    <property type="evidence" value="ECO:0007669"/>
    <property type="project" value="UniProtKB-KW"/>
</dbReference>
<dbReference type="PROSITE" id="PS50097">
    <property type="entry name" value="BTB"/>
    <property type="match status" value="1"/>
</dbReference>
<comment type="caution">
    <text evidence="15">The sequence shown here is derived from an EMBL/GenBank/DDBJ whole genome shotgun (WGS) entry which is preliminary data.</text>
</comment>
<comment type="function">
    <text evidence="1">May be involved in transcriptional regulation.</text>
</comment>
<dbReference type="GO" id="GO:0003677">
    <property type="term" value="F:DNA binding"/>
    <property type="evidence" value="ECO:0007669"/>
    <property type="project" value="UniProtKB-KW"/>
</dbReference>
<dbReference type="Gene3D" id="3.30.160.60">
    <property type="entry name" value="Classic Zinc Finger"/>
    <property type="match status" value="2"/>
</dbReference>
<feature type="domain" description="C2H2-type" evidence="14">
    <location>
        <begin position="201"/>
        <end position="228"/>
    </location>
</feature>
<dbReference type="Gene3D" id="3.30.710.10">
    <property type="entry name" value="Potassium Channel Kv1.1, Chain A"/>
    <property type="match status" value="1"/>
</dbReference>
<feature type="domain" description="BTB" evidence="13">
    <location>
        <begin position="33"/>
        <end position="99"/>
    </location>
</feature>
<keyword evidence="4" id="KW-0677">Repeat</keyword>
<comment type="subcellular location">
    <subcellularLocation>
        <location evidence="2">Nucleus</location>
    </subcellularLocation>
</comment>
<feature type="compositionally biased region" description="Basic residues" evidence="12">
    <location>
        <begin position="333"/>
        <end position="357"/>
    </location>
</feature>
<evidence type="ECO:0000256" key="8">
    <source>
        <dbReference type="ARBA" id="ARBA00023125"/>
    </source>
</evidence>
<keyword evidence="7" id="KW-0805">Transcription regulation</keyword>
<dbReference type="PROSITE" id="PS00028">
    <property type="entry name" value="ZINC_FINGER_C2H2_1"/>
    <property type="match status" value="2"/>
</dbReference>
<dbReference type="AlphaFoldDB" id="A0ABD1EHD3"/>
<feature type="compositionally biased region" description="Acidic residues" evidence="12">
    <location>
        <begin position="307"/>
        <end position="316"/>
    </location>
</feature>
<accession>A0ABD1EHD3</accession>
<dbReference type="InterPro" id="IPR050457">
    <property type="entry name" value="ZnFinger_BTB_dom_contain"/>
</dbReference>
<dbReference type="Pfam" id="PF00096">
    <property type="entry name" value="zf-C2H2"/>
    <property type="match status" value="2"/>
</dbReference>
<dbReference type="InterPro" id="IPR013087">
    <property type="entry name" value="Znf_C2H2_type"/>
</dbReference>
<evidence type="ECO:0000313" key="15">
    <source>
        <dbReference type="EMBL" id="KAL1494112.1"/>
    </source>
</evidence>
<dbReference type="FunFam" id="3.30.160.60:FF:001498">
    <property type="entry name" value="Zinc finger protein 404"/>
    <property type="match status" value="1"/>
</dbReference>
<sequence length="491" mass="55821">MTDTSPDIRLLKDKHQEHMELMLNNLLKDETLSDITIHCRDGSIRAHKVILAAGSPYFKKLFEQHAQHHQVVFVLHGVAVRQLQSLMELIYKGSTEIPVELSDKLCDIAEEFGMKDIIDENKALLNFCFRDTRFKGQKRVTVDFDNENSGETPPSSLPQISPEIKSSEEPPLPVAIVKPKKLPLTPEARRKSNWALKQRKYKCSLCPASFKRASHLSRHQLVHTGERPYGCNQCDKTFSRHDKLKHHIRKTHTLEFMGNMVDGVDNDGYPFEDMGNGIETFEDPPRVTREDLEAFDCDKESIRNQVEEEGELEEESSNSKQELDGEQGNCGQKKGRGRPRKHPSVSRPLLKRPRGRPKINQLALARLALKSSENYDITNMPFGDLEYLTKPLNMDQNEENFEESNNSVEAHLMEPLVEIELDQHGTNNKNLKEELNKPGDGEHQKEQEEQVLHHNSAGEFLQNIGLLENSTVAKMEIGECTISVSSSTGFA</sequence>
<feature type="compositionally biased region" description="Polar residues" evidence="12">
    <location>
        <begin position="147"/>
        <end position="159"/>
    </location>
</feature>
<organism evidence="15 16">
    <name type="scientific">Hypothenemus hampei</name>
    <name type="common">Coffee berry borer</name>
    <dbReference type="NCBI Taxonomy" id="57062"/>
    <lineage>
        <taxon>Eukaryota</taxon>
        <taxon>Metazoa</taxon>
        <taxon>Ecdysozoa</taxon>
        <taxon>Arthropoda</taxon>
        <taxon>Hexapoda</taxon>
        <taxon>Insecta</taxon>
        <taxon>Pterygota</taxon>
        <taxon>Neoptera</taxon>
        <taxon>Endopterygota</taxon>
        <taxon>Coleoptera</taxon>
        <taxon>Polyphaga</taxon>
        <taxon>Cucujiformia</taxon>
        <taxon>Curculionidae</taxon>
        <taxon>Scolytinae</taxon>
        <taxon>Hypothenemus</taxon>
    </lineage>
</organism>
<dbReference type="InterPro" id="IPR036236">
    <property type="entry name" value="Znf_C2H2_sf"/>
</dbReference>
<feature type="domain" description="C2H2-type" evidence="14">
    <location>
        <begin position="229"/>
        <end position="257"/>
    </location>
</feature>
<keyword evidence="10" id="KW-0539">Nucleus</keyword>
<keyword evidence="8" id="KW-0238">DNA-binding</keyword>
<evidence type="ECO:0000259" key="13">
    <source>
        <dbReference type="PROSITE" id="PS50097"/>
    </source>
</evidence>
<dbReference type="SUPFAM" id="SSF57667">
    <property type="entry name" value="beta-beta-alpha zinc fingers"/>
    <property type="match status" value="1"/>
</dbReference>
<gene>
    <name evidence="15" type="ORF">ABEB36_009762</name>
</gene>
<evidence type="ECO:0000256" key="12">
    <source>
        <dbReference type="SAM" id="MobiDB-lite"/>
    </source>
</evidence>
<dbReference type="FunFam" id="3.30.160.60:FF:000097">
    <property type="entry name" value="Zinc finger protein"/>
    <property type="match status" value="1"/>
</dbReference>
<evidence type="ECO:0000256" key="9">
    <source>
        <dbReference type="ARBA" id="ARBA00023163"/>
    </source>
</evidence>
<keyword evidence="3" id="KW-0479">Metal-binding</keyword>
<feature type="compositionally biased region" description="Basic and acidic residues" evidence="12">
    <location>
        <begin position="292"/>
        <end position="306"/>
    </location>
</feature>
<dbReference type="SUPFAM" id="SSF54695">
    <property type="entry name" value="POZ domain"/>
    <property type="match status" value="1"/>
</dbReference>
<evidence type="ECO:0000256" key="3">
    <source>
        <dbReference type="ARBA" id="ARBA00022723"/>
    </source>
</evidence>
<keyword evidence="6" id="KW-0862">Zinc</keyword>
<dbReference type="CDD" id="cd18315">
    <property type="entry name" value="BTB_POZ_BAB-like"/>
    <property type="match status" value="1"/>
</dbReference>
<evidence type="ECO:0000256" key="6">
    <source>
        <dbReference type="ARBA" id="ARBA00022833"/>
    </source>
</evidence>
<keyword evidence="16" id="KW-1185">Reference proteome</keyword>
<keyword evidence="9" id="KW-0804">Transcription</keyword>
<reference evidence="15 16" key="1">
    <citation type="submission" date="2024-05" db="EMBL/GenBank/DDBJ databases">
        <title>Genetic variation in Jamaican populations of the coffee berry borer (Hypothenemus hampei).</title>
        <authorList>
            <person name="Errbii M."/>
            <person name="Myrie A."/>
        </authorList>
    </citation>
    <scope>NUCLEOTIDE SEQUENCE [LARGE SCALE GENOMIC DNA]</scope>
    <source>
        <strain evidence="15">JA-Hopewell-2020-01-JO</strain>
        <tissue evidence="15">Whole body</tissue>
    </source>
</reference>
<dbReference type="SMART" id="SM00355">
    <property type="entry name" value="ZnF_C2H2"/>
    <property type="match status" value="2"/>
</dbReference>
<dbReference type="PANTHER" id="PTHR46105">
    <property type="entry name" value="AGAP004733-PA"/>
    <property type="match status" value="1"/>
</dbReference>
<dbReference type="InterPro" id="IPR011333">
    <property type="entry name" value="SKP1/BTB/POZ_sf"/>
</dbReference>
<protein>
    <submittedName>
        <fullName evidence="15">Uncharacterized protein</fullName>
    </submittedName>
</protein>
<dbReference type="GO" id="GO:0005634">
    <property type="term" value="C:nucleus"/>
    <property type="evidence" value="ECO:0007669"/>
    <property type="project" value="UniProtKB-SubCell"/>
</dbReference>
<evidence type="ECO:0000256" key="5">
    <source>
        <dbReference type="ARBA" id="ARBA00022771"/>
    </source>
</evidence>
<dbReference type="SMART" id="SM00225">
    <property type="entry name" value="BTB"/>
    <property type="match status" value="1"/>
</dbReference>
<evidence type="ECO:0000256" key="2">
    <source>
        <dbReference type="ARBA" id="ARBA00004123"/>
    </source>
</evidence>
<dbReference type="InterPro" id="IPR000210">
    <property type="entry name" value="BTB/POZ_dom"/>
</dbReference>